<name>A0A8J4X263_9TREM</name>
<protein>
    <recommendedName>
        <fullName evidence="8">RNA-binding S4 domain-containing protein</fullName>
    </recommendedName>
</protein>
<evidence type="ECO:0000256" key="2">
    <source>
        <dbReference type="ARBA" id="ARBA00022692"/>
    </source>
</evidence>
<dbReference type="AlphaFoldDB" id="A0A8J4X263"/>
<evidence type="ECO:0000259" key="8">
    <source>
        <dbReference type="SMART" id="SM00363"/>
    </source>
</evidence>
<dbReference type="OrthoDB" id="6254252at2759"/>
<keyword evidence="10" id="KW-1185">Reference proteome</keyword>
<evidence type="ECO:0000256" key="6">
    <source>
        <dbReference type="SAM" id="MobiDB-lite"/>
    </source>
</evidence>
<comment type="caution">
    <text evidence="9">The sequence shown here is derived from an EMBL/GenBank/DDBJ whole genome shotgun (WGS) entry which is preliminary data.</text>
</comment>
<evidence type="ECO:0000256" key="1">
    <source>
        <dbReference type="ARBA" id="ARBA00004370"/>
    </source>
</evidence>
<feature type="compositionally biased region" description="Acidic residues" evidence="6">
    <location>
        <begin position="84"/>
        <end position="99"/>
    </location>
</feature>
<evidence type="ECO:0000313" key="9">
    <source>
        <dbReference type="EMBL" id="KAF5404257.1"/>
    </source>
</evidence>
<dbReference type="GO" id="GO:0003723">
    <property type="term" value="F:RNA binding"/>
    <property type="evidence" value="ECO:0007669"/>
    <property type="project" value="UniProtKB-KW"/>
</dbReference>
<dbReference type="Proteomes" id="UP000748531">
    <property type="component" value="Unassembled WGS sequence"/>
</dbReference>
<evidence type="ECO:0000256" key="4">
    <source>
        <dbReference type="ARBA" id="ARBA00023136"/>
    </source>
</evidence>
<dbReference type="InterPro" id="IPR002942">
    <property type="entry name" value="S4_RNA-bd"/>
</dbReference>
<dbReference type="PANTHER" id="PTHR16002:SF4">
    <property type="entry name" value="TMEM248_TMEM219 DOMAIN-CONTAINING PROTEIN"/>
    <property type="match status" value="1"/>
</dbReference>
<comment type="subcellular location">
    <subcellularLocation>
        <location evidence="1">Membrane</location>
    </subcellularLocation>
</comment>
<evidence type="ECO:0000256" key="3">
    <source>
        <dbReference type="ARBA" id="ARBA00022989"/>
    </source>
</evidence>
<dbReference type="CDD" id="cd00165">
    <property type="entry name" value="S4"/>
    <property type="match status" value="1"/>
</dbReference>
<feature type="domain" description="RNA-binding S4" evidence="8">
    <location>
        <begin position="127"/>
        <end position="189"/>
    </location>
</feature>
<gene>
    <name evidence="9" type="ORF">PHET_02261</name>
</gene>
<dbReference type="PROSITE" id="PS50889">
    <property type="entry name" value="S4"/>
    <property type="match status" value="1"/>
</dbReference>
<evidence type="ECO:0000256" key="5">
    <source>
        <dbReference type="PROSITE-ProRule" id="PRU00182"/>
    </source>
</evidence>
<dbReference type="InterPro" id="IPR039587">
    <property type="entry name" value="TMEM248/TMEM219_dom"/>
</dbReference>
<dbReference type="SMART" id="SM00363">
    <property type="entry name" value="S4"/>
    <property type="match status" value="1"/>
</dbReference>
<dbReference type="InterPro" id="IPR039493">
    <property type="entry name" value="TMEM248/TMEM219"/>
</dbReference>
<dbReference type="PANTHER" id="PTHR16002">
    <property type="entry name" value="TRANSMEMBRANE PROTEIN 248-LIKE"/>
    <property type="match status" value="1"/>
</dbReference>
<reference evidence="9" key="1">
    <citation type="submission" date="2019-05" db="EMBL/GenBank/DDBJ databases">
        <title>Annotation for the trematode Paragonimus heterotremus.</title>
        <authorList>
            <person name="Choi Y.-J."/>
        </authorList>
    </citation>
    <scope>NUCLEOTIDE SEQUENCE</scope>
    <source>
        <strain evidence="9">LC</strain>
    </source>
</reference>
<dbReference type="InterPro" id="IPR057896">
    <property type="entry name" value="MTRES1_C"/>
</dbReference>
<dbReference type="Pfam" id="PF25818">
    <property type="entry name" value="MTRES1_C"/>
    <property type="match status" value="1"/>
</dbReference>
<dbReference type="Pfam" id="PF14940">
    <property type="entry name" value="TMEM219"/>
    <property type="match status" value="1"/>
</dbReference>
<feature type="transmembrane region" description="Helical" evidence="7">
    <location>
        <begin position="438"/>
        <end position="461"/>
    </location>
</feature>
<sequence>MTADFTKEDTNQERTSYLFISTQICVVIMFARVVFHCIRKVEQRCARSSPFLFPCVQDFVTINPIRLASKSRGRRTDSHTNIDSDSDSDIEEDRDQPDWEVDGDRFHAEDFRFNPNFRQLTAYVQSVRFDKVLRSGLNLTRAAADEAFLSSRLRLNGEKLLKKSTPVEEGDRLDMILGEDDDVIYGKRPNRLKTFLINRPPLALAALILLLSGLGLIAVDVRFRLQEVKDPDVETHWNQLLLELSKLEFCFSNSTGAKTLSESIAAAEMLPQKLVPNCQVDENIIAHSVEQRVLLLPTPEFRPGTVYVVTATMRGRHIGIKGPLALQPFNVTFKLYTTRLPISNDIGGFVPVRLTACVTLTSSKQILPPRTLRGACRNRGYPSPDQSKLEFGRLEWTKRSDVFGTNRCDQRVRLRTDFHLHPDLLPVLKEKDMALISFHLKVLVTFLFVLLFCLLGLGTLLTGRPSRCCCLGRRRLPSSFLSSSICEL</sequence>
<organism evidence="9 10">
    <name type="scientific">Paragonimus heterotremus</name>
    <dbReference type="NCBI Taxonomy" id="100268"/>
    <lineage>
        <taxon>Eukaryota</taxon>
        <taxon>Metazoa</taxon>
        <taxon>Spiralia</taxon>
        <taxon>Lophotrochozoa</taxon>
        <taxon>Platyhelminthes</taxon>
        <taxon>Trematoda</taxon>
        <taxon>Digenea</taxon>
        <taxon>Plagiorchiida</taxon>
        <taxon>Troglotremata</taxon>
        <taxon>Troglotrematidae</taxon>
        <taxon>Paragonimus</taxon>
    </lineage>
</organism>
<keyword evidence="2 7" id="KW-0812">Transmembrane</keyword>
<keyword evidence="3 7" id="KW-1133">Transmembrane helix</keyword>
<keyword evidence="5" id="KW-0694">RNA-binding</keyword>
<evidence type="ECO:0000313" key="10">
    <source>
        <dbReference type="Proteomes" id="UP000748531"/>
    </source>
</evidence>
<evidence type="ECO:0000256" key="7">
    <source>
        <dbReference type="SAM" id="Phobius"/>
    </source>
</evidence>
<proteinExistence type="predicted"/>
<dbReference type="GO" id="GO:0016020">
    <property type="term" value="C:membrane"/>
    <property type="evidence" value="ECO:0007669"/>
    <property type="project" value="UniProtKB-SubCell"/>
</dbReference>
<feature type="transmembrane region" description="Helical" evidence="7">
    <location>
        <begin position="201"/>
        <end position="219"/>
    </location>
</feature>
<accession>A0A8J4X263</accession>
<feature type="region of interest" description="Disordered" evidence="6">
    <location>
        <begin position="73"/>
        <end position="99"/>
    </location>
</feature>
<dbReference type="EMBL" id="LUCH01000816">
    <property type="protein sequence ID" value="KAF5404257.1"/>
    <property type="molecule type" value="Genomic_DNA"/>
</dbReference>
<feature type="transmembrane region" description="Helical" evidence="7">
    <location>
        <begin position="17"/>
        <end position="35"/>
    </location>
</feature>
<keyword evidence="4 7" id="KW-0472">Membrane</keyword>